<evidence type="ECO:0000256" key="12">
    <source>
        <dbReference type="RuleBase" id="RU000679"/>
    </source>
</evidence>
<keyword evidence="14" id="KW-1185">Reference proteome</keyword>
<evidence type="ECO:0000313" key="14">
    <source>
        <dbReference type="Proteomes" id="UP000887116"/>
    </source>
</evidence>
<accession>A0A8X6KB35</accession>
<evidence type="ECO:0000256" key="6">
    <source>
        <dbReference type="ARBA" id="ARBA00022989"/>
    </source>
</evidence>
<evidence type="ECO:0000256" key="7">
    <source>
        <dbReference type="ARBA" id="ARBA00023053"/>
    </source>
</evidence>
<keyword evidence="10 12" id="KW-0739">Sodium transport</keyword>
<dbReference type="Proteomes" id="UP000887116">
    <property type="component" value="Unassembled WGS sequence"/>
</dbReference>
<keyword evidence="3 12" id="KW-0813">Transport</keyword>
<protein>
    <submittedName>
        <fullName evidence="13">Uncharacterized protein</fullName>
    </submittedName>
</protein>
<keyword evidence="7" id="KW-0915">Sodium</keyword>
<evidence type="ECO:0000256" key="10">
    <source>
        <dbReference type="ARBA" id="ARBA00023201"/>
    </source>
</evidence>
<comment type="similarity">
    <text evidence="2 12">Belongs to the amiloride-sensitive sodium channel (TC 1.A.6) family.</text>
</comment>
<evidence type="ECO:0000256" key="3">
    <source>
        <dbReference type="ARBA" id="ARBA00022448"/>
    </source>
</evidence>
<dbReference type="Pfam" id="PF00858">
    <property type="entry name" value="ASC"/>
    <property type="match status" value="1"/>
</dbReference>
<evidence type="ECO:0000256" key="4">
    <source>
        <dbReference type="ARBA" id="ARBA00022461"/>
    </source>
</evidence>
<dbReference type="EMBL" id="BMAO01010502">
    <property type="protein sequence ID" value="GFQ67636.1"/>
    <property type="molecule type" value="Genomic_DNA"/>
</dbReference>
<name>A0A8X6KB35_TRICU</name>
<evidence type="ECO:0000256" key="8">
    <source>
        <dbReference type="ARBA" id="ARBA00023065"/>
    </source>
</evidence>
<dbReference type="GO" id="GO:0016020">
    <property type="term" value="C:membrane"/>
    <property type="evidence" value="ECO:0007669"/>
    <property type="project" value="UniProtKB-SubCell"/>
</dbReference>
<proteinExistence type="inferred from homology"/>
<comment type="caution">
    <text evidence="13">The sequence shown here is derived from an EMBL/GenBank/DDBJ whole genome shotgun (WGS) entry which is preliminary data.</text>
</comment>
<evidence type="ECO:0000256" key="2">
    <source>
        <dbReference type="ARBA" id="ARBA00007193"/>
    </source>
</evidence>
<comment type="subcellular location">
    <subcellularLocation>
        <location evidence="1">Membrane</location>
        <topology evidence="1">Multi-pass membrane protein</topology>
    </subcellularLocation>
</comment>
<organism evidence="13 14">
    <name type="scientific">Trichonephila clavata</name>
    <name type="common">Joro spider</name>
    <name type="synonym">Nephila clavata</name>
    <dbReference type="NCBI Taxonomy" id="2740835"/>
    <lineage>
        <taxon>Eukaryota</taxon>
        <taxon>Metazoa</taxon>
        <taxon>Ecdysozoa</taxon>
        <taxon>Arthropoda</taxon>
        <taxon>Chelicerata</taxon>
        <taxon>Arachnida</taxon>
        <taxon>Araneae</taxon>
        <taxon>Araneomorphae</taxon>
        <taxon>Entelegynae</taxon>
        <taxon>Araneoidea</taxon>
        <taxon>Nephilidae</taxon>
        <taxon>Trichonephila</taxon>
    </lineage>
</organism>
<dbReference type="InterPro" id="IPR001873">
    <property type="entry name" value="ENaC"/>
</dbReference>
<evidence type="ECO:0000256" key="11">
    <source>
        <dbReference type="ARBA" id="ARBA00023303"/>
    </source>
</evidence>
<evidence type="ECO:0000256" key="1">
    <source>
        <dbReference type="ARBA" id="ARBA00004141"/>
    </source>
</evidence>
<dbReference type="GO" id="GO:0005272">
    <property type="term" value="F:sodium channel activity"/>
    <property type="evidence" value="ECO:0007669"/>
    <property type="project" value="UniProtKB-KW"/>
</dbReference>
<keyword evidence="5 12" id="KW-0812">Transmembrane</keyword>
<evidence type="ECO:0000256" key="9">
    <source>
        <dbReference type="ARBA" id="ARBA00023136"/>
    </source>
</evidence>
<sequence>MQGKTYCPENSCKRLTIKQFKKLYPGENLPNNPDNFLISRNLSGMYMFPPQILFKLVNSKDPPLVMPFYTPVQLYFKIRNMKLAPFVRSYSNVPPVCFNFNDIEKNENLSSGFKKEVHYLSGTELHLRNIQQSDTGQRLDVENSGGQISVHSPYNFNNPFLNGVFVERGGNIVLRVKQVLKKSLPYPYETNCHDYESEIEERNSPGPTNLMECIEHCKMNLSLLNLDCVLLSIWYPHNYQRCMPENQLKLLGEYHQKCTPQCHEACS</sequence>
<evidence type="ECO:0000256" key="5">
    <source>
        <dbReference type="ARBA" id="ARBA00022692"/>
    </source>
</evidence>
<gene>
    <name evidence="13" type="ORF">TNCT_35711</name>
</gene>
<keyword evidence="6" id="KW-1133">Transmembrane helix</keyword>
<evidence type="ECO:0000313" key="13">
    <source>
        <dbReference type="EMBL" id="GFQ67636.1"/>
    </source>
</evidence>
<dbReference type="AlphaFoldDB" id="A0A8X6KB35"/>
<dbReference type="OrthoDB" id="6501935at2759"/>
<keyword evidence="4 12" id="KW-0894">Sodium channel</keyword>
<keyword evidence="11 12" id="KW-0407">Ion channel</keyword>
<keyword evidence="8 12" id="KW-0406">Ion transport</keyword>
<keyword evidence="9" id="KW-0472">Membrane</keyword>
<reference evidence="13" key="1">
    <citation type="submission" date="2020-07" db="EMBL/GenBank/DDBJ databases">
        <title>Multicomponent nature underlies the extraordinary mechanical properties of spider dragline silk.</title>
        <authorList>
            <person name="Kono N."/>
            <person name="Nakamura H."/>
            <person name="Mori M."/>
            <person name="Yoshida Y."/>
            <person name="Ohtoshi R."/>
            <person name="Malay A.D."/>
            <person name="Moran D.A.P."/>
            <person name="Tomita M."/>
            <person name="Numata K."/>
            <person name="Arakawa K."/>
        </authorList>
    </citation>
    <scope>NUCLEOTIDE SEQUENCE</scope>
</reference>